<reference evidence="3 4" key="1">
    <citation type="submission" date="2020-02" db="EMBL/GenBank/DDBJ databases">
        <authorList>
            <person name="Kim M.K."/>
        </authorList>
    </citation>
    <scope>NUCLEOTIDE SEQUENCE [LARGE SCALE GENOMIC DNA]</scope>
    <source>
        <strain evidence="3 4">17J57-3</strain>
    </source>
</reference>
<feature type="chain" id="PRO_5025592112" evidence="2">
    <location>
        <begin position="22"/>
        <end position="109"/>
    </location>
</feature>
<evidence type="ECO:0000313" key="4">
    <source>
        <dbReference type="Proteomes" id="UP000482155"/>
    </source>
</evidence>
<keyword evidence="4" id="KW-1185">Reference proteome</keyword>
<keyword evidence="1" id="KW-1133">Transmembrane helix</keyword>
<protein>
    <submittedName>
        <fullName evidence="3">Uncharacterized protein</fullName>
    </submittedName>
</protein>
<gene>
    <name evidence="3" type="ORF">G3574_20160</name>
</gene>
<feature type="transmembrane region" description="Helical" evidence="1">
    <location>
        <begin position="87"/>
        <end position="105"/>
    </location>
</feature>
<keyword evidence="1" id="KW-0472">Membrane</keyword>
<dbReference type="Proteomes" id="UP000482155">
    <property type="component" value="Unassembled WGS sequence"/>
</dbReference>
<keyword evidence="1" id="KW-0812">Transmembrane</keyword>
<keyword evidence="2" id="KW-0732">Signal</keyword>
<feature type="signal peptide" evidence="2">
    <location>
        <begin position="1"/>
        <end position="21"/>
    </location>
</feature>
<evidence type="ECO:0000256" key="2">
    <source>
        <dbReference type="SAM" id="SignalP"/>
    </source>
</evidence>
<comment type="caution">
    <text evidence="3">The sequence shown here is derived from an EMBL/GenBank/DDBJ whole genome shotgun (WGS) entry which is preliminary data.</text>
</comment>
<evidence type="ECO:0000256" key="1">
    <source>
        <dbReference type="SAM" id="Phobius"/>
    </source>
</evidence>
<dbReference type="RefSeq" id="WP_163967225.1">
    <property type="nucleotide sequence ID" value="NZ_JAAIVB010000069.1"/>
</dbReference>
<dbReference type="EMBL" id="JAAIVB010000069">
    <property type="protein sequence ID" value="NEX63398.1"/>
    <property type="molecule type" value="Genomic_DNA"/>
</dbReference>
<name>A0A6B3SSG5_9BURK</name>
<accession>A0A6B3SSG5</accession>
<sequence length="109" mass="12337">MERLRYLAFALILFVHAASHAEARYDSWQIRHPVATAIVSATTFGFVPGAFANDLVEVSDFMEKGWTRAGLALVQPHAEKSFQNAKIIISFLEVLIAFVLVYRISRKKR</sequence>
<proteinExistence type="predicted"/>
<organism evidence="3 4">
    <name type="scientific">Noviherbaspirillum galbum</name>
    <dbReference type="NCBI Taxonomy" id="2709383"/>
    <lineage>
        <taxon>Bacteria</taxon>
        <taxon>Pseudomonadati</taxon>
        <taxon>Pseudomonadota</taxon>
        <taxon>Betaproteobacteria</taxon>
        <taxon>Burkholderiales</taxon>
        <taxon>Oxalobacteraceae</taxon>
        <taxon>Noviherbaspirillum</taxon>
    </lineage>
</organism>
<evidence type="ECO:0000313" key="3">
    <source>
        <dbReference type="EMBL" id="NEX63398.1"/>
    </source>
</evidence>
<dbReference type="AlphaFoldDB" id="A0A6B3SSG5"/>